<organism evidence="2 3">
    <name type="scientific">Leptospira inadai serovar Lyme</name>
    <dbReference type="NCBI Taxonomy" id="293084"/>
    <lineage>
        <taxon>Bacteria</taxon>
        <taxon>Pseudomonadati</taxon>
        <taxon>Spirochaetota</taxon>
        <taxon>Spirochaetia</taxon>
        <taxon>Leptospirales</taxon>
        <taxon>Leptospiraceae</taxon>
        <taxon>Leptospira</taxon>
    </lineage>
</organism>
<evidence type="ECO:0008006" key="4">
    <source>
        <dbReference type="Google" id="ProtNLM"/>
    </source>
</evidence>
<accession>A0ABX4YKU0</accession>
<protein>
    <recommendedName>
        <fullName evidence="4">DUF5683 domain-containing protein</fullName>
    </recommendedName>
</protein>
<keyword evidence="1" id="KW-0472">Membrane</keyword>
<dbReference type="RefSeq" id="WP_010417171.1">
    <property type="nucleotide sequence ID" value="NZ_MCRM02000004.1"/>
</dbReference>
<sequence>MSFNLSEGLFPGNHTARFTLLRRIILFFLIFLSSSTIFSATLTLKNGKVLQGKVINQTRTDVQMEVGGKVLTIPKTEIQELRLKDEPKQEPKKVEIPKTVEQAQVKEEPIQPGKQRWWQKPRWNYPLSSAAVPGWGLWKADKKWQGVATFAAVLGLAYYSTKTNGEFHSAKSAYQNKVYEYLVISQNDPNLNPPSATLVRVLVGSAYSGGAFKHYQSASTLSNDALLAFGVAYGLQILYSYYLGVQKEKLLAGDQHPDGIRFSISPAYRPFSSGGNALGWNTELAYAWKF</sequence>
<keyword evidence="1" id="KW-0812">Transmembrane</keyword>
<gene>
    <name evidence="2" type="ORF">BES34_005120</name>
</gene>
<name>A0ABX4YKU0_9LEPT</name>
<evidence type="ECO:0000313" key="2">
    <source>
        <dbReference type="EMBL" id="PNV75896.1"/>
    </source>
</evidence>
<dbReference type="Proteomes" id="UP000094669">
    <property type="component" value="Unassembled WGS sequence"/>
</dbReference>
<evidence type="ECO:0000313" key="3">
    <source>
        <dbReference type="Proteomes" id="UP000094669"/>
    </source>
</evidence>
<evidence type="ECO:0000256" key="1">
    <source>
        <dbReference type="SAM" id="Phobius"/>
    </source>
</evidence>
<comment type="caution">
    <text evidence="2">The sequence shown here is derived from an EMBL/GenBank/DDBJ whole genome shotgun (WGS) entry which is preliminary data.</text>
</comment>
<keyword evidence="3" id="KW-1185">Reference proteome</keyword>
<feature type="transmembrane region" description="Helical" evidence="1">
    <location>
        <begin position="20"/>
        <end position="44"/>
    </location>
</feature>
<dbReference type="NCBIfam" id="NF047433">
    <property type="entry name" value="Lepto_7_Nterm"/>
    <property type="match status" value="1"/>
</dbReference>
<proteinExistence type="predicted"/>
<keyword evidence="1" id="KW-1133">Transmembrane helix</keyword>
<reference evidence="2" key="1">
    <citation type="submission" date="2018-01" db="EMBL/GenBank/DDBJ databases">
        <title>Genomic characterization of Leptospira inadai serogroup Lyme isolated from captured rat in Brazil and comparative analysis with human reference strain.</title>
        <authorList>
            <person name="Moreno L.Z."/>
            <person name="Loureiro A.P."/>
            <person name="Miraglia F."/>
            <person name="Kremer F.S."/>
            <person name="Eslabao M.R."/>
            <person name="Dellagostin O.A."/>
            <person name="Lilenbaum W."/>
            <person name="Moreno A.M."/>
        </authorList>
    </citation>
    <scope>NUCLEOTIDE SEQUENCE [LARGE SCALE GENOMIC DNA]</scope>
    <source>
        <strain evidence="2">M34/99</strain>
    </source>
</reference>
<dbReference type="EMBL" id="MCRM02000004">
    <property type="protein sequence ID" value="PNV75896.1"/>
    <property type="molecule type" value="Genomic_DNA"/>
</dbReference>